<dbReference type="InterPro" id="IPR008753">
    <property type="entry name" value="Peptidase_M13_N"/>
</dbReference>
<feature type="transmembrane region" description="Helical" evidence="7">
    <location>
        <begin position="37"/>
        <end position="58"/>
    </location>
</feature>
<dbReference type="PANTHER" id="PTHR11733:SF240">
    <property type="entry name" value="GH14155P-RELATED"/>
    <property type="match status" value="1"/>
</dbReference>
<evidence type="ECO:0000256" key="7">
    <source>
        <dbReference type="SAM" id="Phobius"/>
    </source>
</evidence>
<evidence type="ECO:0000256" key="6">
    <source>
        <dbReference type="ARBA" id="ARBA00023049"/>
    </source>
</evidence>
<dbReference type="PRINTS" id="PR00786">
    <property type="entry name" value="NEPRILYSIN"/>
</dbReference>
<keyword evidence="3" id="KW-0479">Metal-binding</keyword>
<dbReference type="WBParaSite" id="MCU_001899-RA">
    <property type="protein sequence ID" value="MCU_001899-RA"/>
    <property type="gene ID" value="MCU_001899"/>
</dbReference>
<dbReference type="InterPro" id="IPR042089">
    <property type="entry name" value="Peptidase_M13_dom_2"/>
</dbReference>
<feature type="domain" description="Peptidase M13 C-terminal" evidence="8">
    <location>
        <begin position="553"/>
        <end position="754"/>
    </location>
</feature>
<dbReference type="GO" id="GO:0004222">
    <property type="term" value="F:metalloendopeptidase activity"/>
    <property type="evidence" value="ECO:0007669"/>
    <property type="project" value="InterPro"/>
</dbReference>
<dbReference type="InterPro" id="IPR000718">
    <property type="entry name" value="Peptidase_M13"/>
</dbReference>
<sequence>MNSSMILTTSADANEFRSPHIRRVHNKRLTACTWRDFLLIIFAVILVILLIIIIFLRLRTPRDETCQTMECIGTAHKILSGMNISADPCVDFYSYACGGWIEKHHIPPGTNSWTVFSELAQTAEYFAKDLLEKEASPDDSRGLQLAKTYFASCINEQAVNRLGLQPIKSILTRLFGGWRLLPEGTEGARSDSEDIFQPGKYDLTDLIGIFLRHGHGVDIFQLLIEKDPRNSSRYAITLAPGEVSMLPEYYLETTDAKIQKVVYHFKEFMHTYAAMLGVPEDHVKAMDDVFELETLMAKNMEPRARQSIETNFFKLNMTELQEFCPVIDWKRLFNGLFSAVKYKILDSETVIIGDRPFFEKRCKIYADYMASPERIKIVHDAAIWRTLWSTSPYMPSIVRKEIEMYEQASTGVKEQPQRWLSCVRNAEEFFGMTIARKFVSRHFDERSKEMATKMITRIKMAFKTSFHQVDWMDEKAKKGAEEKVDLMGDSIGYPDDINDIEKENRPYLAVESLSNETFLENSFTLAKSKTLVLLQKLYDDTVKTWDMAPHIVNAFYNPRENHIYFPAGILQKPFYDANFPLALNYGGIGVVVGHEIVHAFDRQGSKYDAKGNLRQWWSESTKTDFEKNSECMVLQYHNYSVQGKHVDGHLTLSENIADNGGIKAAYRAFLKLQEEEGTHHKIPGLNMTFNQLFFISFAQVWCKRQLPQAALHTVMFDVHAPERYRVIGTLSNSEDFAKAFSCPRGSFMNPVHKCVLW</sequence>
<keyword evidence="2" id="KW-0645">Protease</keyword>
<dbReference type="InterPro" id="IPR024079">
    <property type="entry name" value="MetalloPept_cat_dom_sf"/>
</dbReference>
<dbReference type="AlphaFoldDB" id="A0A5K3ENE6"/>
<feature type="domain" description="Peptidase M13 N-terminal" evidence="9">
    <location>
        <begin position="88"/>
        <end position="494"/>
    </location>
</feature>
<dbReference type="Pfam" id="PF01431">
    <property type="entry name" value="Peptidase_M13"/>
    <property type="match status" value="1"/>
</dbReference>
<name>A0A5K3ENE6_MESCO</name>
<dbReference type="Gene3D" id="3.40.390.10">
    <property type="entry name" value="Collagenase (Catalytic Domain)"/>
    <property type="match status" value="1"/>
</dbReference>
<evidence type="ECO:0000259" key="8">
    <source>
        <dbReference type="Pfam" id="PF01431"/>
    </source>
</evidence>
<dbReference type="GO" id="GO:0005886">
    <property type="term" value="C:plasma membrane"/>
    <property type="evidence" value="ECO:0007669"/>
    <property type="project" value="TreeGrafter"/>
</dbReference>
<evidence type="ECO:0000256" key="2">
    <source>
        <dbReference type="ARBA" id="ARBA00022670"/>
    </source>
</evidence>
<keyword evidence="5" id="KW-0862">Zinc</keyword>
<dbReference type="GO" id="GO:0046872">
    <property type="term" value="F:metal ion binding"/>
    <property type="evidence" value="ECO:0007669"/>
    <property type="project" value="UniProtKB-KW"/>
</dbReference>
<evidence type="ECO:0000256" key="1">
    <source>
        <dbReference type="ARBA" id="ARBA00001947"/>
    </source>
</evidence>
<evidence type="ECO:0000259" key="9">
    <source>
        <dbReference type="Pfam" id="PF05649"/>
    </source>
</evidence>
<proteinExistence type="predicted"/>
<evidence type="ECO:0000256" key="3">
    <source>
        <dbReference type="ARBA" id="ARBA00022723"/>
    </source>
</evidence>
<keyword evidence="7" id="KW-1133">Transmembrane helix</keyword>
<organism evidence="10">
    <name type="scientific">Mesocestoides corti</name>
    <name type="common">Flatworm</name>
    <dbReference type="NCBI Taxonomy" id="53468"/>
    <lineage>
        <taxon>Eukaryota</taxon>
        <taxon>Metazoa</taxon>
        <taxon>Spiralia</taxon>
        <taxon>Lophotrochozoa</taxon>
        <taxon>Platyhelminthes</taxon>
        <taxon>Cestoda</taxon>
        <taxon>Eucestoda</taxon>
        <taxon>Cyclophyllidea</taxon>
        <taxon>Mesocestoididae</taxon>
        <taxon>Mesocestoides</taxon>
    </lineage>
</organism>
<dbReference type="SUPFAM" id="SSF55486">
    <property type="entry name" value="Metalloproteases ('zincins'), catalytic domain"/>
    <property type="match status" value="1"/>
</dbReference>
<dbReference type="CDD" id="cd08662">
    <property type="entry name" value="M13"/>
    <property type="match status" value="1"/>
</dbReference>
<dbReference type="Pfam" id="PF05649">
    <property type="entry name" value="Peptidase_M13_N"/>
    <property type="match status" value="1"/>
</dbReference>
<dbReference type="PROSITE" id="PS51885">
    <property type="entry name" value="NEPRILYSIN"/>
    <property type="match status" value="1"/>
</dbReference>
<comment type="cofactor">
    <cofactor evidence="1">
        <name>Zn(2+)</name>
        <dbReference type="ChEBI" id="CHEBI:29105"/>
    </cofactor>
</comment>
<accession>A0A5K3ENE6</accession>
<keyword evidence="4" id="KW-0378">Hydrolase</keyword>
<keyword evidence="7" id="KW-0812">Transmembrane</keyword>
<evidence type="ECO:0000256" key="4">
    <source>
        <dbReference type="ARBA" id="ARBA00022801"/>
    </source>
</evidence>
<protein>
    <submittedName>
        <fullName evidence="10">Peptidase_M13_N domain-containing protein</fullName>
    </submittedName>
</protein>
<evidence type="ECO:0000313" key="10">
    <source>
        <dbReference type="WBParaSite" id="MCU_001899-RA"/>
    </source>
</evidence>
<dbReference type="GO" id="GO:0016485">
    <property type="term" value="P:protein processing"/>
    <property type="evidence" value="ECO:0007669"/>
    <property type="project" value="TreeGrafter"/>
</dbReference>
<keyword evidence="7" id="KW-0472">Membrane</keyword>
<evidence type="ECO:0000256" key="5">
    <source>
        <dbReference type="ARBA" id="ARBA00022833"/>
    </source>
</evidence>
<dbReference type="Gene3D" id="1.10.1380.10">
    <property type="entry name" value="Neutral endopeptidase , domain2"/>
    <property type="match status" value="1"/>
</dbReference>
<dbReference type="PANTHER" id="PTHR11733">
    <property type="entry name" value="ZINC METALLOPROTEASE FAMILY M13 NEPRILYSIN-RELATED"/>
    <property type="match status" value="1"/>
</dbReference>
<reference evidence="10" key="1">
    <citation type="submission" date="2019-11" db="UniProtKB">
        <authorList>
            <consortium name="WormBaseParasite"/>
        </authorList>
    </citation>
    <scope>IDENTIFICATION</scope>
</reference>
<dbReference type="InterPro" id="IPR018497">
    <property type="entry name" value="Peptidase_M13_C"/>
</dbReference>
<keyword evidence="6" id="KW-0482">Metalloprotease</keyword>